<comment type="similarity">
    <text evidence="3">Belongs to the aldehyde dehydrogenase family.</text>
</comment>
<dbReference type="GO" id="GO:0016747">
    <property type="term" value="F:acyltransferase activity, transferring groups other than amino-acyl groups"/>
    <property type="evidence" value="ECO:0007669"/>
    <property type="project" value="InterPro"/>
</dbReference>
<dbReference type="PROSITE" id="PS00070">
    <property type="entry name" value="ALDEHYDE_DEHYDR_CYS"/>
    <property type="match status" value="1"/>
</dbReference>
<name>A0A0F6W7R9_9BACT</name>
<dbReference type="InterPro" id="IPR016160">
    <property type="entry name" value="Ald_DH_CS_CYS"/>
</dbReference>
<sequence>MPIPGDYIGGRFVPPSGEPLISENPARDGEPVVQTAWSAERVADAVAAAKDAQVAWSRRSFDDRLAALHRFRAVIVAQKEHLADAVVKEIGKIRSEARVEIDSLIGRFDLVAAQIRSDLRDGPLPGFPNEALRWHPHGVVGVIGPFNFPLHLCHAHVVPALLLGNTVVMKPSETAPLCGIRYAEAAHEAGLPPGVLNVVQGRGPTGAAMVAHPDVHGLAFTGSWPVGRRISEAALDKPEMLVALEMGGKNTVIVCEDADVRQAAHEIAVGAYLTTGQRCTCTDRVLVHRSLARPLIDALRKIVSALRFGDPDDASAFAGPMATRAGRDKLEAAMACAVRAGADVVVEGKRLPGGLYRSGSVHLLPEGVHDVPGYTDTELFGPDVGVEIVENDDEAIAVLNASPYGFANSVFTSSDARFDRYYRETRCGILNRNRSTNQASPRLPFGGTGRSGNFRPAGSFAPRNLAIPVAVQSNSVLSMATHAAIARALPPHDLDRLEAMHDAEERAEANRTPSADARPMRIVRPKGGAVPESTKWVERLYAGDRVPREKKQLVFDHVRSHGPFMVSVDPTPLSVIDAMSQTATMPFGFSHENLVRAYVEGEWGDTMLRAHDVTLPTSELDGAGQRAAEHFAQTLRALVPGLPTVCFAGSGAEANEKALALARLHAKDRGPRVLAFDGSFHGRTLFALHATHSPSKRTPFEIAGYEATFAPWPLWGTPNDGEPDEPAGWRDVCARGDAQALRARFGNSDDPLLRAEVESLAVVVDTLLRHEHFVVIVEPMQSEGGDRYATSRFHHGLRLVTRALGVPLVMDEVQCGFGLGGSFAWHRRFGLVDADGHADTPDCVTFAKRAQVGVVMTRFADPEPTQAFAASLIRGRLHASMLATGGDGARVEAMVRARIPELERRWGHRIRCVRACGFAFAFDLETPAELDAYLGQRFWRGAIAFAAGDRTVRYRLNASFEEHDVDAVFRVVHQSLAWLDAHPHEKAPEWHELAPPPRPAQPEVRIRRAAPDEVEALLPPILALEEQVYEPARRDPEHRLRLGFEDADGVVVLAERKDGEVWTLVGYAMAAPIERVPDVSGPDRDPARGRGDTIYSLALTVDPKLQGTGIGRRLKAAQLEHARAMKRPDGSPRYRWCTGRNRLGHADAMVRLNDSFGAFTAVTLENQYGEDARARYYRQPLGPIAVEGGVPATNESVVDLASGLVAPFAAPPATLVRAEREGIVWGATVDKITLLNYVTPPAVRAIEHVAALCPDLPHVYLASGRDEAIDKTIRMLRWHRKGARVVISLEGAYVGHTSACARSISDPEVHAMGPALFEWPRVPHPASAGDAESEAALRAAIAAAGGPANVLGIVVEPMQERTGRVLSHAFVHALARLRAETGVPIVSVETAGAYYRSGAGAFASASWELVPDARVWWTGGQLGMVHVGKSLWVATPMTFVSTWDGDELSLIQMHHQLRAARKVDVAAGASALDAALAGTSAHGAGLYRVVELGERRDAIADALRARGIVVRRMPGGRIAIAPALDRAVAQSEALGAALRAIG</sequence>
<reference evidence="5 6" key="1">
    <citation type="submission" date="2015-03" db="EMBL/GenBank/DDBJ databases">
        <title>Genome assembly of Sandaracinus amylolyticus DSM 53668.</title>
        <authorList>
            <person name="Sharma G."/>
            <person name="Subramanian S."/>
        </authorList>
    </citation>
    <scope>NUCLEOTIDE SEQUENCE [LARGE SCALE GENOMIC DNA]</scope>
    <source>
        <strain evidence="5 6">DSM 53668</strain>
    </source>
</reference>
<dbReference type="Gene3D" id="3.40.605.10">
    <property type="entry name" value="Aldehyde Dehydrogenase, Chain A, domain 1"/>
    <property type="match status" value="1"/>
</dbReference>
<protein>
    <submittedName>
        <fullName evidence="5">Aldehyde dehydrogenase</fullName>
    </submittedName>
</protein>
<evidence type="ECO:0000256" key="2">
    <source>
        <dbReference type="PROSITE-ProRule" id="PRU10007"/>
    </source>
</evidence>
<dbReference type="EMBL" id="CP011125">
    <property type="protein sequence ID" value="AKF09446.1"/>
    <property type="molecule type" value="Genomic_DNA"/>
</dbReference>
<feature type="domain" description="N-acetyltransferase" evidence="4">
    <location>
        <begin position="1004"/>
        <end position="1182"/>
    </location>
</feature>
<dbReference type="PROSITE" id="PS51186">
    <property type="entry name" value="GNAT"/>
    <property type="match status" value="1"/>
</dbReference>
<dbReference type="InterPro" id="IPR015421">
    <property type="entry name" value="PyrdxlP-dep_Trfase_major"/>
</dbReference>
<dbReference type="Pfam" id="PF00202">
    <property type="entry name" value="Aminotran_3"/>
    <property type="match status" value="2"/>
</dbReference>
<evidence type="ECO:0000313" key="5">
    <source>
        <dbReference type="EMBL" id="AKF09446.1"/>
    </source>
</evidence>
<dbReference type="Gene3D" id="3.40.630.30">
    <property type="match status" value="1"/>
</dbReference>
<dbReference type="PROSITE" id="PS00687">
    <property type="entry name" value="ALDEHYDE_DEHYDR_GLU"/>
    <property type="match status" value="1"/>
</dbReference>
<dbReference type="SUPFAM" id="SSF53383">
    <property type="entry name" value="PLP-dependent transferases"/>
    <property type="match status" value="2"/>
</dbReference>
<dbReference type="Pfam" id="PF00171">
    <property type="entry name" value="Aldedh"/>
    <property type="match status" value="1"/>
</dbReference>
<dbReference type="SUPFAM" id="SSF53720">
    <property type="entry name" value="ALDH-like"/>
    <property type="match status" value="1"/>
</dbReference>
<dbReference type="Gene3D" id="3.40.640.10">
    <property type="entry name" value="Type I PLP-dependent aspartate aminotransferase-like (Major domain)"/>
    <property type="match status" value="2"/>
</dbReference>
<dbReference type="OrthoDB" id="6187633at2"/>
<dbReference type="InterPro" id="IPR015424">
    <property type="entry name" value="PyrdxlP-dep_Trfase"/>
</dbReference>
<dbReference type="PANTHER" id="PTHR11699">
    <property type="entry name" value="ALDEHYDE DEHYDROGENASE-RELATED"/>
    <property type="match status" value="1"/>
</dbReference>
<dbReference type="SUPFAM" id="SSF55729">
    <property type="entry name" value="Acyl-CoA N-acyltransferases (Nat)"/>
    <property type="match status" value="1"/>
</dbReference>
<dbReference type="GO" id="GO:0016620">
    <property type="term" value="F:oxidoreductase activity, acting on the aldehyde or oxo group of donors, NAD or NADP as acceptor"/>
    <property type="evidence" value="ECO:0007669"/>
    <property type="project" value="InterPro"/>
</dbReference>
<dbReference type="InterPro" id="IPR016162">
    <property type="entry name" value="Ald_DH_N"/>
</dbReference>
<dbReference type="InterPro" id="IPR016161">
    <property type="entry name" value="Ald_DH/histidinol_DH"/>
</dbReference>
<dbReference type="InterPro" id="IPR005814">
    <property type="entry name" value="Aminotrans_3"/>
</dbReference>
<evidence type="ECO:0000256" key="1">
    <source>
        <dbReference type="ARBA" id="ARBA00023002"/>
    </source>
</evidence>
<dbReference type="Proteomes" id="UP000034883">
    <property type="component" value="Chromosome"/>
</dbReference>
<accession>A0A0F6W7R9</accession>
<dbReference type="Pfam" id="PF00583">
    <property type="entry name" value="Acetyltransf_1"/>
    <property type="match status" value="1"/>
</dbReference>
<dbReference type="Gene3D" id="3.40.309.10">
    <property type="entry name" value="Aldehyde Dehydrogenase, Chain A, domain 2"/>
    <property type="match status" value="1"/>
</dbReference>
<dbReference type="InterPro" id="IPR015590">
    <property type="entry name" value="Aldehyde_DH_dom"/>
</dbReference>
<dbReference type="KEGG" id="samy:DB32_006595"/>
<dbReference type="InterPro" id="IPR016163">
    <property type="entry name" value="Ald_DH_C"/>
</dbReference>
<dbReference type="InterPro" id="IPR000182">
    <property type="entry name" value="GNAT_dom"/>
</dbReference>
<evidence type="ECO:0000256" key="3">
    <source>
        <dbReference type="RuleBase" id="RU003345"/>
    </source>
</evidence>
<proteinExistence type="inferred from homology"/>
<dbReference type="STRING" id="927083.DB32_006595"/>
<feature type="active site" evidence="2">
    <location>
        <position position="245"/>
    </location>
</feature>
<dbReference type="RefSeq" id="WP_053236489.1">
    <property type="nucleotide sequence ID" value="NZ_CP011125.1"/>
</dbReference>
<dbReference type="InterPro" id="IPR029510">
    <property type="entry name" value="Ald_DH_CS_GLU"/>
</dbReference>
<organism evidence="5 6">
    <name type="scientific">Sandaracinus amylolyticus</name>
    <dbReference type="NCBI Taxonomy" id="927083"/>
    <lineage>
        <taxon>Bacteria</taxon>
        <taxon>Pseudomonadati</taxon>
        <taxon>Myxococcota</taxon>
        <taxon>Polyangia</taxon>
        <taxon>Polyangiales</taxon>
        <taxon>Sandaracinaceae</taxon>
        <taxon>Sandaracinus</taxon>
    </lineage>
</organism>
<gene>
    <name evidence="5" type="ORF">DB32_006595</name>
</gene>
<evidence type="ECO:0000259" key="4">
    <source>
        <dbReference type="PROSITE" id="PS51186"/>
    </source>
</evidence>
<keyword evidence="6" id="KW-1185">Reference proteome</keyword>
<evidence type="ECO:0000313" key="6">
    <source>
        <dbReference type="Proteomes" id="UP000034883"/>
    </source>
</evidence>
<dbReference type="GO" id="GO:0008483">
    <property type="term" value="F:transaminase activity"/>
    <property type="evidence" value="ECO:0007669"/>
    <property type="project" value="InterPro"/>
</dbReference>
<dbReference type="GO" id="GO:0030170">
    <property type="term" value="F:pyridoxal phosphate binding"/>
    <property type="evidence" value="ECO:0007669"/>
    <property type="project" value="InterPro"/>
</dbReference>
<dbReference type="InterPro" id="IPR016181">
    <property type="entry name" value="Acyl_CoA_acyltransferase"/>
</dbReference>
<keyword evidence="1 3" id="KW-0560">Oxidoreductase</keyword>